<dbReference type="InterPro" id="IPR008949">
    <property type="entry name" value="Isoprenoid_synthase_dom_sf"/>
</dbReference>
<dbReference type="SFLD" id="SFLDG01212">
    <property type="entry name" value="Phytoene_synthase_like"/>
    <property type="match status" value="1"/>
</dbReference>
<dbReference type="InterPro" id="IPR019845">
    <property type="entry name" value="Squalene/phytoene_synthase_CS"/>
</dbReference>
<dbReference type="PROSITE" id="PS01045">
    <property type="entry name" value="SQUALEN_PHYTOEN_SYN_2"/>
    <property type="match status" value="1"/>
</dbReference>
<dbReference type="CDD" id="cd00683">
    <property type="entry name" value="Trans_IPPS_HH"/>
    <property type="match status" value="1"/>
</dbReference>
<dbReference type="PROSITE" id="PS01044">
    <property type="entry name" value="SQUALEN_PHYTOEN_SYN_1"/>
    <property type="match status" value="1"/>
</dbReference>
<dbReference type="InterPro" id="IPR017828">
    <property type="entry name" value="SQ_synth_HpnD-like"/>
</dbReference>
<dbReference type="InterPro" id="IPR033904">
    <property type="entry name" value="Trans_IPPS_HH"/>
</dbReference>
<dbReference type="EC" id="2.5.1.103" evidence="2"/>
<dbReference type="AlphaFoldDB" id="A0A933E850"/>
<evidence type="ECO:0000313" key="3">
    <source>
        <dbReference type="Proteomes" id="UP000752292"/>
    </source>
</evidence>
<feature type="non-terminal residue" evidence="2">
    <location>
        <position position="1"/>
    </location>
</feature>
<dbReference type="InterPro" id="IPR002060">
    <property type="entry name" value="Squ/phyt_synthse"/>
</dbReference>
<evidence type="ECO:0000313" key="2">
    <source>
        <dbReference type="EMBL" id="MBI4251781.1"/>
    </source>
</evidence>
<dbReference type="NCBIfam" id="TIGR03465">
    <property type="entry name" value="HpnD"/>
    <property type="match status" value="1"/>
</dbReference>
<dbReference type="EMBL" id="JACQRX010000212">
    <property type="protein sequence ID" value="MBI4251781.1"/>
    <property type="molecule type" value="Genomic_DNA"/>
</dbReference>
<reference evidence="2" key="1">
    <citation type="submission" date="2020-07" db="EMBL/GenBank/DDBJ databases">
        <title>Huge and variable diversity of episymbiotic CPR bacteria and DPANN archaea in groundwater ecosystems.</title>
        <authorList>
            <person name="He C.Y."/>
            <person name="Keren R."/>
            <person name="Whittaker M."/>
            <person name="Farag I.F."/>
            <person name="Doudna J."/>
            <person name="Cate J.H.D."/>
            <person name="Banfield J.F."/>
        </authorList>
    </citation>
    <scope>NUCLEOTIDE SEQUENCE</scope>
    <source>
        <strain evidence="2">NC_groundwater_1370_Ag_S-0.2um_69_93</strain>
    </source>
</reference>
<dbReference type="GO" id="GO:0004311">
    <property type="term" value="F:geranylgeranyl diphosphate synthase activity"/>
    <property type="evidence" value="ECO:0007669"/>
    <property type="project" value="InterPro"/>
</dbReference>
<protein>
    <submittedName>
        <fullName evidence="2">Presqualene diphosphate synthase HpnD</fullName>
        <ecNumber evidence="2">2.5.1.103</ecNumber>
    </submittedName>
</protein>
<dbReference type="Pfam" id="PF00494">
    <property type="entry name" value="SQS_PSY"/>
    <property type="match status" value="2"/>
</dbReference>
<dbReference type="InterPro" id="IPR044843">
    <property type="entry name" value="Trans_IPPS_bact-type"/>
</dbReference>
<proteinExistence type="predicted"/>
<name>A0A933E850_UNCTE</name>
<keyword evidence="1 2" id="KW-0808">Transferase</keyword>
<evidence type="ECO:0000256" key="1">
    <source>
        <dbReference type="ARBA" id="ARBA00022679"/>
    </source>
</evidence>
<accession>A0A933E850</accession>
<comment type="caution">
    <text evidence="2">The sequence shown here is derived from an EMBL/GenBank/DDBJ whole genome shotgun (WGS) entry which is preliminary data.</text>
</comment>
<dbReference type="SFLD" id="SFLDS00005">
    <property type="entry name" value="Isoprenoid_Synthase_Type_I"/>
    <property type="match status" value="1"/>
</dbReference>
<dbReference type="GO" id="GO:0016117">
    <property type="term" value="P:carotenoid biosynthetic process"/>
    <property type="evidence" value="ECO:0007669"/>
    <property type="project" value="InterPro"/>
</dbReference>
<dbReference type="Gene3D" id="1.10.600.10">
    <property type="entry name" value="Farnesyl Diphosphate Synthase"/>
    <property type="match status" value="2"/>
</dbReference>
<dbReference type="PANTHER" id="PTHR31480">
    <property type="entry name" value="BIFUNCTIONAL LYCOPENE CYCLASE/PHYTOENE SYNTHASE"/>
    <property type="match status" value="1"/>
</dbReference>
<dbReference type="SUPFAM" id="SSF48576">
    <property type="entry name" value="Terpenoid synthases"/>
    <property type="match status" value="2"/>
</dbReference>
<gene>
    <name evidence="2" type="primary">hpnD</name>
    <name evidence="2" type="ORF">HY618_04915</name>
</gene>
<dbReference type="Proteomes" id="UP000752292">
    <property type="component" value="Unassembled WGS sequence"/>
</dbReference>
<dbReference type="GO" id="GO:0051996">
    <property type="term" value="F:squalene synthase [NAD(P)H] activity"/>
    <property type="evidence" value="ECO:0007669"/>
    <property type="project" value="InterPro"/>
</dbReference>
<sequence length="404" mass="44867">DVRADYLRGVVYLPREELDAFGVGEEELGGETAGPALRALMIFQVGRVRRLLAEGLPLLGMVRGPLARELRAIWRGGAAALESVERASYDVLRGPPRLGLRDKAACLAAAFLPAGLLAGRADPALDARAEEGYCRWVVRRSRSNFSLAFLALPRERRRALNAIYAFCRMVDDIADTPGDPAGKRRRLARWKEAIARFGEGGHRHPILRELARADAAFGVPLRHLREVCEGVEMDVEGKPFAEFPGLIGYCEKVASAVGLACLGVFGVRTAAAERYARALGVALQLTNILRDVWTDARAGRVYMPREDMERFGVGEDAFRRGEYNERVVALLRFQADRARSFYEEADAALPGDGKEKLFPARLMGRIYRRLLEEMDGAGFPPGGWRPPLSAWSKLREALRCYLER</sequence>
<organism evidence="2 3">
    <name type="scientific">Tectimicrobiota bacterium</name>
    <dbReference type="NCBI Taxonomy" id="2528274"/>
    <lineage>
        <taxon>Bacteria</taxon>
        <taxon>Pseudomonadati</taxon>
        <taxon>Nitrospinota/Tectimicrobiota group</taxon>
        <taxon>Candidatus Tectimicrobiota</taxon>
    </lineage>
</organism>
<dbReference type="SFLD" id="SFLDG01018">
    <property type="entry name" value="Squalene/Phytoene_Synthase_Lik"/>
    <property type="match status" value="1"/>
</dbReference>